<evidence type="ECO:0000313" key="2">
    <source>
        <dbReference type="Proteomes" id="UP000379480"/>
    </source>
</evidence>
<dbReference type="RefSeq" id="WP_150806504.1">
    <property type="nucleotide sequence ID" value="NZ_CABVHY010000032.1"/>
</dbReference>
<proteinExistence type="predicted"/>
<dbReference type="AlphaFoldDB" id="A0A5E7F7J0"/>
<protein>
    <submittedName>
        <fullName evidence="1">Uncharacterized protein</fullName>
    </submittedName>
</protein>
<gene>
    <name evidence="1" type="ORF">PS723_05230</name>
</gene>
<accession>A0A5E7F7J0</accession>
<name>A0A5E7F7J0_PSEFL</name>
<dbReference type="EMBL" id="CABVHY010000032">
    <property type="protein sequence ID" value="VVO34047.1"/>
    <property type="molecule type" value="Genomic_DNA"/>
</dbReference>
<dbReference type="Proteomes" id="UP000379480">
    <property type="component" value="Unassembled WGS sequence"/>
</dbReference>
<organism evidence="1 2">
    <name type="scientific">Pseudomonas fluorescens</name>
    <dbReference type="NCBI Taxonomy" id="294"/>
    <lineage>
        <taxon>Bacteria</taxon>
        <taxon>Pseudomonadati</taxon>
        <taxon>Pseudomonadota</taxon>
        <taxon>Gammaproteobacteria</taxon>
        <taxon>Pseudomonadales</taxon>
        <taxon>Pseudomonadaceae</taxon>
        <taxon>Pseudomonas</taxon>
    </lineage>
</organism>
<sequence>MCRCKETIVAGVYKSYDDYMQHVRSDHARFCGCSADRFATQFRARPDSNLRKVEALRHESMKACGLADQSHNLH</sequence>
<evidence type="ECO:0000313" key="1">
    <source>
        <dbReference type="EMBL" id="VVO34047.1"/>
    </source>
</evidence>
<reference evidence="1 2" key="1">
    <citation type="submission" date="2019-09" db="EMBL/GenBank/DDBJ databases">
        <authorList>
            <person name="Chandra G."/>
            <person name="Truman W A."/>
        </authorList>
    </citation>
    <scope>NUCLEOTIDE SEQUENCE [LARGE SCALE GENOMIC DNA]</scope>
    <source>
        <strain evidence="1">PS723</strain>
    </source>
</reference>